<keyword evidence="1" id="KW-1133">Transmembrane helix</keyword>
<comment type="caution">
    <text evidence="2">The sequence shown here is derived from an EMBL/GenBank/DDBJ whole genome shotgun (WGS) entry which is preliminary data.</text>
</comment>
<organism evidence="2 3">
    <name type="scientific">Paenibacillus taihuensis</name>
    <dbReference type="NCBI Taxonomy" id="1156355"/>
    <lineage>
        <taxon>Bacteria</taxon>
        <taxon>Bacillati</taxon>
        <taxon>Bacillota</taxon>
        <taxon>Bacilli</taxon>
        <taxon>Bacillales</taxon>
        <taxon>Paenibacillaceae</taxon>
        <taxon>Paenibacillus</taxon>
    </lineage>
</organism>
<accession>A0A3D9SAC1</accession>
<evidence type="ECO:0000313" key="3">
    <source>
        <dbReference type="Proteomes" id="UP000256304"/>
    </source>
</evidence>
<keyword evidence="3" id="KW-1185">Reference proteome</keyword>
<evidence type="ECO:0000256" key="1">
    <source>
        <dbReference type="SAM" id="Phobius"/>
    </source>
</evidence>
<dbReference type="Proteomes" id="UP000256304">
    <property type="component" value="Unassembled WGS sequence"/>
</dbReference>
<dbReference type="AlphaFoldDB" id="A0A3D9SAC1"/>
<keyword evidence="1" id="KW-0472">Membrane</keyword>
<gene>
    <name evidence="2" type="ORF">A8990_109145</name>
</gene>
<dbReference type="Pfam" id="PF08680">
    <property type="entry name" value="DUF1779"/>
    <property type="match status" value="1"/>
</dbReference>
<dbReference type="SUPFAM" id="SSF143842">
    <property type="entry name" value="YwmB-like"/>
    <property type="match status" value="1"/>
</dbReference>
<dbReference type="InterPro" id="IPR036209">
    <property type="entry name" value="YwmB-like_sf"/>
</dbReference>
<name>A0A3D9SAC1_9BACL</name>
<proteinExistence type="predicted"/>
<keyword evidence="1" id="KW-0812">Transmembrane</keyword>
<evidence type="ECO:0000313" key="2">
    <source>
        <dbReference type="EMBL" id="REE87499.1"/>
    </source>
</evidence>
<protein>
    <submittedName>
        <fullName evidence="2">TATA-box binding protein</fullName>
    </submittedName>
</protein>
<dbReference type="EMBL" id="QTTN01000009">
    <property type="protein sequence ID" value="REE87499.1"/>
    <property type="molecule type" value="Genomic_DNA"/>
</dbReference>
<feature type="transmembrane region" description="Helical" evidence="1">
    <location>
        <begin position="12"/>
        <end position="31"/>
    </location>
</feature>
<dbReference type="InterPro" id="IPR014794">
    <property type="entry name" value="DUF1779"/>
</dbReference>
<dbReference type="Gene3D" id="3.30.360.40">
    <property type="entry name" value="YwmB-like"/>
    <property type="match status" value="1"/>
</dbReference>
<sequence length="260" mass="27974">MQMQSYRRRQSRGGMLAVVIFLLILVGFTVWHNRNIPASSGTTLALSHDFEQVWQWSSDSYAGGAEGAHWSFRWDGGGKAEGIEQLAASLGFALPSSLDGDAPVDITATNDADRLKLWVRSKPAGQLDGDSSNSPYELVLLLDTVRGTGNKEISEEVEKVEHAAIDAGLLVQGGFTVRGEMVQADAPDRLAAIAKAKEIEAYDDSHTSSLTYYSESLKSGVQSGAEKVNLQIANALTTGTTARELIIGVPLITGDYTEQQ</sequence>
<reference evidence="2 3" key="1">
    <citation type="submission" date="2018-08" db="EMBL/GenBank/DDBJ databases">
        <title>Genomic Encyclopedia of Type Strains, Phase III (KMG-III): the genomes of soil and plant-associated and newly described type strains.</title>
        <authorList>
            <person name="Whitman W."/>
        </authorList>
    </citation>
    <scope>NUCLEOTIDE SEQUENCE [LARGE SCALE GENOMIC DNA]</scope>
    <source>
        <strain evidence="2 3">CGMCC 1.10966</strain>
    </source>
</reference>